<dbReference type="GO" id="GO:0016301">
    <property type="term" value="F:kinase activity"/>
    <property type="evidence" value="ECO:0007669"/>
    <property type="project" value="UniProtKB-KW"/>
</dbReference>
<dbReference type="InParanoid" id="A0A6J1X528"/>
<evidence type="ECO:0000313" key="3">
    <source>
        <dbReference type="RefSeq" id="XP_026764459.2"/>
    </source>
</evidence>
<dbReference type="PANTHER" id="PTHR15863">
    <property type="entry name" value="MRN COMPLEX-INTERACTING PROTEIN"/>
    <property type="match status" value="1"/>
</dbReference>
<gene>
    <name evidence="3" type="primary">LOC113522829</name>
</gene>
<feature type="domain" description="MRN complex-interacting protein N-terminal" evidence="1">
    <location>
        <begin position="7"/>
        <end position="108"/>
    </location>
</feature>
<dbReference type="GeneID" id="113522829"/>
<organism evidence="2 3">
    <name type="scientific">Galleria mellonella</name>
    <name type="common">Greater wax moth</name>
    <dbReference type="NCBI Taxonomy" id="7137"/>
    <lineage>
        <taxon>Eukaryota</taxon>
        <taxon>Metazoa</taxon>
        <taxon>Ecdysozoa</taxon>
        <taxon>Arthropoda</taxon>
        <taxon>Hexapoda</taxon>
        <taxon>Insecta</taxon>
        <taxon>Pterygota</taxon>
        <taxon>Neoptera</taxon>
        <taxon>Endopterygota</taxon>
        <taxon>Lepidoptera</taxon>
        <taxon>Glossata</taxon>
        <taxon>Ditrysia</taxon>
        <taxon>Pyraloidea</taxon>
        <taxon>Pyralidae</taxon>
        <taxon>Galleriinae</taxon>
        <taxon>Galleria</taxon>
    </lineage>
</organism>
<accession>A0A6J1X528</accession>
<sequence length="339" mass="39556">MPQHFQVLRCYRCLVFQVHQLKKSNKFECKLCGEKQSIKRHYGLGTGKECRLHVQKLNGIRGEIDELNKSYTENSSDDNEFGNVLNEVQNNNTLDNESIKRGNKWSEYIEEPTEVNSNEPMYFNNSEVVLEIPKNVTKKRKRVNNISYSSTLRKSFDKTDEIENYRDLKPFEKPQNLYFDRATSKIDNAEYINNDVNKKSKPSTKFLNPKIKESKWDQYTENDEDILPSLEITSNLDEKYFQKSKNINNDINITKQCKNSPYPSTSSFECNIKSESNDDILIKNVSDVAMNSKWAQYVEENIENFENFNSTPPESSQNKQYQGLFSLCNDSDLDNILDI</sequence>
<name>A0A6J1X528_GALME</name>
<dbReference type="GO" id="GO:0003682">
    <property type="term" value="F:chromatin binding"/>
    <property type="evidence" value="ECO:0007669"/>
    <property type="project" value="TreeGrafter"/>
</dbReference>
<dbReference type="InterPro" id="IPR032739">
    <property type="entry name" value="MRNIP"/>
</dbReference>
<dbReference type="KEGG" id="gmw:113522829"/>
<dbReference type="AlphaFoldDB" id="A0A6J1X528"/>
<dbReference type="GO" id="GO:0005634">
    <property type="term" value="C:nucleus"/>
    <property type="evidence" value="ECO:0007669"/>
    <property type="project" value="TreeGrafter"/>
</dbReference>
<reference evidence="3" key="1">
    <citation type="submission" date="2025-08" db="UniProtKB">
        <authorList>
            <consortium name="RefSeq"/>
        </authorList>
    </citation>
    <scope>IDENTIFICATION</scope>
    <source>
        <tissue evidence="3">Whole larvae</tissue>
    </source>
</reference>
<keyword evidence="3" id="KW-0808">Transferase</keyword>
<dbReference type="InterPro" id="IPR049472">
    <property type="entry name" value="MRNIP_N"/>
</dbReference>
<dbReference type="Proteomes" id="UP001652740">
    <property type="component" value="Unplaced"/>
</dbReference>
<keyword evidence="3" id="KW-0418">Kinase</keyword>
<protein>
    <submittedName>
        <fullName evidence="3">Probable serine/threonine-protein kinase clkA</fullName>
    </submittedName>
</protein>
<evidence type="ECO:0000313" key="2">
    <source>
        <dbReference type="Proteomes" id="UP001652740"/>
    </source>
</evidence>
<dbReference type="PANTHER" id="PTHR15863:SF2">
    <property type="entry name" value="MRN COMPLEX-INTERACTING PROTEIN"/>
    <property type="match status" value="1"/>
</dbReference>
<dbReference type="GO" id="GO:0007095">
    <property type="term" value="P:mitotic G2 DNA damage checkpoint signaling"/>
    <property type="evidence" value="ECO:0007669"/>
    <property type="project" value="TreeGrafter"/>
</dbReference>
<evidence type="ECO:0000259" key="1">
    <source>
        <dbReference type="Pfam" id="PF15749"/>
    </source>
</evidence>
<keyword evidence="2" id="KW-1185">Reference proteome</keyword>
<proteinExistence type="predicted"/>
<dbReference type="RefSeq" id="XP_026764459.2">
    <property type="nucleotide sequence ID" value="XM_026908658.3"/>
</dbReference>
<dbReference type="Pfam" id="PF15749">
    <property type="entry name" value="MRNIP"/>
    <property type="match status" value="1"/>
</dbReference>